<dbReference type="InterPro" id="IPR005821">
    <property type="entry name" value="Ion_trans_dom"/>
</dbReference>
<dbReference type="PANTHER" id="PTHR10037">
    <property type="entry name" value="VOLTAGE-GATED CATION CHANNEL CALCIUM AND SODIUM"/>
    <property type="match status" value="1"/>
</dbReference>
<dbReference type="EMBL" id="JBHTEE010000001">
    <property type="protein sequence ID" value="MFC7600595.1"/>
    <property type="molecule type" value="Genomic_DNA"/>
</dbReference>
<feature type="domain" description="Ion transport" evidence="7">
    <location>
        <begin position="28"/>
        <end position="242"/>
    </location>
</feature>
<evidence type="ECO:0000256" key="3">
    <source>
        <dbReference type="ARBA" id="ARBA00022989"/>
    </source>
</evidence>
<evidence type="ECO:0000313" key="8">
    <source>
        <dbReference type="EMBL" id="MFC7600595.1"/>
    </source>
</evidence>
<evidence type="ECO:0000256" key="2">
    <source>
        <dbReference type="ARBA" id="ARBA00022692"/>
    </source>
</evidence>
<gene>
    <name evidence="8" type="ORF">ACFQVD_10855</name>
</gene>
<feature type="transmembrane region" description="Helical" evidence="6">
    <location>
        <begin position="94"/>
        <end position="114"/>
    </location>
</feature>
<organism evidence="8 9">
    <name type="scientific">Streptosporangium amethystogenes subsp. fukuiense</name>
    <dbReference type="NCBI Taxonomy" id="698418"/>
    <lineage>
        <taxon>Bacteria</taxon>
        <taxon>Bacillati</taxon>
        <taxon>Actinomycetota</taxon>
        <taxon>Actinomycetes</taxon>
        <taxon>Streptosporangiales</taxon>
        <taxon>Streptosporangiaceae</taxon>
        <taxon>Streptosporangium</taxon>
    </lineage>
</organism>
<reference evidence="9" key="1">
    <citation type="journal article" date="2019" name="Int. J. Syst. Evol. Microbiol.">
        <title>The Global Catalogue of Microorganisms (GCM) 10K type strain sequencing project: providing services to taxonomists for standard genome sequencing and annotation.</title>
        <authorList>
            <consortium name="The Broad Institute Genomics Platform"/>
            <consortium name="The Broad Institute Genome Sequencing Center for Infectious Disease"/>
            <person name="Wu L."/>
            <person name="Ma J."/>
        </authorList>
    </citation>
    <scope>NUCLEOTIDE SEQUENCE [LARGE SCALE GENOMIC DNA]</scope>
    <source>
        <strain evidence="9">JCM 10083</strain>
    </source>
</reference>
<evidence type="ECO:0000256" key="1">
    <source>
        <dbReference type="ARBA" id="ARBA00004141"/>
    </source>
</evidence>
<keyword evidence="9" id="KW-1185">Reference proteome</keyword>
<dbReference type="InterPro" id="IPR043203">
    <property type="entry name" value="VGCC_Ca_Na"/>
</dbReference>
<evidence type="ECO:0000256" key="5">
    <source>
        <dbReference type="SAM" id="MobiDB-lite"/>
    </source>
</evidence>
<sequence length="291" mass="31928">MIGICPLPPPGADLLPGRERIRSFLETRLFQRVVVAVIVINAITIGCETSSYLTDRIGGFLHAVDRIALAIFTVELAARLYAYRGTFFKDPWNWFDATIVTIALIPASGPTSVLRALRIMRALRLVSVVPSMSKVVGALFAAMPGMAAIVGLLLLVMYVSAVLATQLFGGIAPEHFDELPTSLFTLFQVMTGEAWPDIAQTVMAEKPWAWVFFVGYILMSSYVVLNLFIAVVVNAMDDQNTSAEEQRTEDQLTAILKELARLHARIDAIQGAPRAAQPVKAPRKNAARRSR</sequence>
<keyword evidence="4 6" id="KW-0472">Membrane</keyword>
<keyword evidence="3 6" id="KW-1133">Transmembrane helix</keyword>
<feature type="transmembrane region" description="Helical" evidence="6">
    <location>
        <begin position="135"/>
        <end position="159"/>
    </location>
</feature>
<evidence type="ECO:0000259" key="7">
    <source>
        <dbReference type="Pfam" id="PF00520"/>
    </source>
</evidence>
<feature type="compositionally biased region" description="Basic residues" evidence="5">
    <location>
        <begin position="281"/>
        <end position="291"/>
    </location>
</feature>
<keyword evidence="2 6" id="KW-0812">Transmembrane</keyword>
<comment type="subcellular location">
    <subcellularLocation>
        <location evidence="1">Membrane</location>
        <topology evidence="1">Multi-pass membrane protein</topology>
    </subcellularLocation>
</comment>
<dbReference type="Proteomes" id="UP001596514">
    <property type="component" value="Unassembled WGS sequence"/>
</dbReference>
<protein>
    <submittedName>
        <fullName evidence="8">Ion transporter</fullName>
    </submittedName>
</protein>
<comment type="caution">
    <text evidence="8">The sequence shown here is derived from an EMBL/GenBank/DDBJ whole genome shotgun (WGS) entry which is preliminary data.</text>
</comment>
<evidence type="ECO:0000256" key="4">
    <source>
        <dbReference type="ARBA" id="ARBA00023136"/>
    </source>
</evidence>
<dbReference type="PANTHER" id="PTHR10037:SF62">
    <property type="entry name" value="SODIUM CHANNEL PROTEIN 60E"/>
    <property type="match status" value="1"/>
</dbReference>
<accession>A0ABW2SWF5</accession>
<feature type="transmembrane region" description="Helical" evidence="6">
    <location>
        <begin position="208"/>
        <end position="233"/>
    </location>
</feature>
<dbReference type="Gene3D" id="1.10.287.70">
    <property type="match status" value="1"/>
</dbReference>
<dbReference type="InterPro" id="IPR027359">
    <property type="entry name" value="Volt_channel_dom_sf"/>
</dbReference>
<name>A0ABW2SWF5_9ACTN</name>
<evidence type="ECO:0000313" key="9">
    <source>
        <dbReference type="Proteomes" id="UP001596514"/>
    </source>
</evidence>
<dbReference type="Pfam" id="PF00520">
    <property type="entry name" value="Ion_trans"/>
    <property type="match status" value="1"/>
</dbReference>
<dbReference type="Gene3D" id="1.20.120.350">
    <property type="entry name" value="Voltage-gated potassium channels. Chain C"/>
    <property type="match status" value="1"/>
</dbReference>
<evidence type="ECO:0000256" key="6">
    <source>
        <dbReference type="SAM" id="Phobius"/>
    </source>
</evidence>
<proteinExistence type="predicted"/>
<dbReference type="SUPFAM" id="SSF81324">
    <property type="entry name" value="Voltage-gated potassium channels"/>
    <property type="match status" value="1"/>
</dbReference>
<feature type="region of interest" description="Disordered" evidence="5">
    <location>
        <begin position="271"/>
        <end position="291"/>
    </location>
</feature>
<dbReference type="RefSeq" id="WP_343969184.1">
    <property type="nucleotide sequence ID" value="NZ_BAAAGK010000075.1"/>
</dbReference>